<keyword evidence="8" id="KW-0735">Signal-anchor</keyword>
<evidence type="ECO:0000256" key="9">
    <source>
        <dbReference type="ARBA" id="ARBA00022989"/>
    </source>
</evidence>
<dbReference type="GO" id="GO:0030158">
    <property type="term" value="F:protein xylosyltransferase activity"/>
    <property type="evidence" value="ECO:0007669"/>
    <property type="project" value="InterPro"/>
</dbReference>
<reference evidence="15 16" key="1">
    <citation type="journal article" date="2021" name="Int. J. Syst. Evol. Microbiol.">
        <title>Amazonocrinis nigriterrae gen. nov., sp. nov., Atlanticothrix silvestris gen. nov., sp. nov. and Dendronalium phyllosphericum gen. nov., sp. nov., nostocacean cyanobacteria from Brazilian environments.</title>
        <authorList>
            <person name="Alvarenga D.O."/>
            <person name="Andreote A.P.D."/>
            <person name="Branco L.H.Z."/>
            <person name="Delbaje E."/>
            <person name="Cruz R.B."/>
            <person name="Varani A.M."/>
            <person name="Fiore M.F."/>
        </authorList>
    </citation>
    <scope>NUCLEOTIDE SEQUENCE [LARGE SCALE GENOMIC DNA]</scope>
    <source>
        <strain evidence="15 16">CENA67</strain>
    </source>
</reference>
<comment type="subcellular location">
    <subcellularLocation>
        <location evidence="2">Endoplasmic reticulum membrane</location>
        <topology evidence="2">Single-pass type II membrane protein</topology>
    </subcellularLocation>
    <subcellularLocation>
        <location evidence="1">Golgi apparatus membrane</location>
        <topology evidence="1">Single-pass type II membrane protein</topology>
    </subcellularLocation>
</comment>
<evidence type="ECO:0000313" key="16">
    <source>
        <dbReference type="Proteomes" id="UP000632766"/>
    </source>
</evidence>
<dbReference type="GO" id="GO:0046872">
    <property type="term" value="F:metal ion binding"/>
    <property type="evidence" value="ECO:0007669"/>
    <property type="project" value="UniProtKB-KW"/>
</dbReference>
<keyword evidence="13" id="KW-0325">Glycoprotein</keyword>
<evidence type="ECO:0000256" key="8">
    <source>
        <dbReference type="ARBA" id="ARBA00022968"/>
    </source>
</evidence>
<keyword evidence="11" id="KW-0472">Membrane</keyword>
<dbReference type="EMBL" id="JAECZC010000016">
    <property type="protein sequence ID" value="MBH8562833.1"/>
    <property type="molecule type" value="Genomic_DNA"/>
</dbReference>
<keyword evidence="16" id="KW-1185">Reference proteome</keyword>
<name>A0A8J7HSB4_9NOST</name>
<keyword evidence="10" id="KW-0333">Golgi apparatus</keyword>
<evidence type="ECO:0000256" key="7">
    <source>
        <dbReference type="ARBA" id="ARBA00022824"/>
    </source>
</evidence>
<evidence type="ECO:0000256" key="4">
    <source>
        <dbReference type="ARBA" id="ARBA00022679"/>
    </source>
</evidence>
<proteinExistence type="predicted"/>
<evidence type="ECO:0000256" key="1">
    <source>
        <dbReference type="ARBA" id="ARBA00004323"/>
    </source>
</evidence>
<dbReference type="InterPro" id="IPR043538">
    <property type="entry name" value="XYLT"/>
</dbReference>
<keyword evidence="3" id="KW-0328">Glycosyltransferase</keyword>
<dbReference type="Pfam" id="PF02485">
    <property type="entry name" value="Branch"/>
    <property type="match status" value="1"/>
</dbReference>
<keyword evidence="12" id="KW-1015">Disulfide bond</keyword>
<keyword evidence="6" id="KW-0479">Metal-binding</keyword>
<dbReference type="GO" id="GO:0015012">
    <property type="term" value="P:heparan sulfate proteoglycan biosynthetic process"/>
    <property type="evidence" value="ECO:0007669"/>
    <property type="project" value="TreeGrafter"/>
</dbReference>
<evidence type="ECO:0000256" key="11">
    <source>
        <dbReference type="ARBA" id="ARBA00023136"/>
    </source>
</evidence>
<dbReference type="GO" id="GO:0016020">
    <property type="term" value="C:membrane"/>
    <property type="evidence" value="ECO:0007669"/>
    <property type="project" value="InterPro"/>
</dbReference>
<evidence type="ECO:0000256" key="6">
    <source>
        <dbReference type="ARBA" id="ARBA00022723"/>
    </source>
</evidence>
<keyword evidence="4" id="KW-0808">Transferase</keyword>
<evidence type="ECO:0000256" key="13">
    <source>
        <dbReference type="ARBA" id="ARBA00023180"/>
    </source>
</evidence>
<evidence type="ECO:0000256" key="2">
    <source>
        <dbReference type="ARBA" id="ARBA00004648"/>
    </source>
</evidence>
<gene>
    <name evidence="15" type="ORF">I8748_11685</name>
</gene>
<dbReference type="InterPro" id="IPR003406">
    <property type="entry name" value="Glyco_trans_14"/>
</dbReference>
<keyword evidence="5" id="KW-0812">Transmembrane</keyword>
<dbReference type="Proteomes" id="UP000632766">
    <property type="component" value="Unassembled WGS sequence"/>
</dbReference>
<organism evidence="15 16">
    <name type="scientific">Amazonocrinis nigriterrae CENA67</name>
    <dbReference type="NCBI Taxonomy" id="2794033"/>
    <lineage>
        <taxon>Bacteria</taxon>
        <taxon>Bacillati</taxon>
        <taxon>Cyanobacteriota</taxon>
        <taxon>Cyanophyceae</taxon>
        <taxon>Nostocales</taxon>
        <taxon>Nostocaceae</taxon>
        <taxon>Amazonocrinis</taxon>
        <taxon>Amazonocrinis nigriterrae</taxon>
    </lineage>
</organism>
<evidence type="ECO:0000256" key="10">
    <source>
        <dbReference type="ARBA" id="ARBA00023034"/>
    </source>
</evidence>
<dbReference type="GO" id="GO:0050650">
    <property type="term" value="P:chondroitin sulfate proteoglycan biosynthetic process"/>
    <property type="evidence" value="ECO:0007669"/>
    <property type="project" value="TreeGrafter"/>
</dbReference>
<evidence type="ECO:0000256" key="5">
    <source>
        <dbReference type="ARBA" id="ARBA00022692"/>
    </source>
</evidence>
<evidence type="ECO:0000313" key="15">
    <source>
        <dbReference type="EMBL" id="MBH8562833.1"/>
    </source>
</evidence>
<dbReference type="AlphaFoldDB" id="A0A8J7HSB4"/>
<evidence type="ECO:0000256" key="3">
    <source>
        <dbReference type="ARBA" id="ARBA00022676"/>
    </source>
</evidence>
<keyword evidence="7" id="KW-0256">Endoplasmic reticulum</keyword>
<evidence type="ECO:0000256" key="14">
    <source>
        <dbReference type="ARBA" id="ARBA00042865"/>
    </source>
</evidence>
<dbReference type="PANTHER" id="PTHR46025">
    <property type="entry name" value="XYLOSYLTRANSFERASE OXT"/>
    <property type="match status" value="1"/>
</dbReference>
<protein>
    <recommendedName>
        <fullName evidence="14">Peptide O-xylosyltransferase</fullName>
    </recommendedName>
</protein>
<dbReference type="PANTHER" id="PTHR46025:SF3">
    <property type="entry name" value="XYLOSYLTRANSFERASE OXT"/>
    <property type="match status" value="1"/>
</dbReference>
<comment type="caution">
    <text evidence="15">The sequence shown here is derived from an EMBL/GenBank/DDBJ whole genome shotgun (WGS) entry which is preliminary data.</text>
</comment>
<sequence>MNDITSNPIGFVLLTHNKPQQTYRLINKLNSLFKYPPIVWHHDFSKCDFSVDTLPKNILLVRPHVQTEWGNFSLIEATVKALRLMYEVPDAPDWFVLLSGADYPIKSAKQILDDLASNPYDAFIQYEPITYETYKQDLKPSMLWLKNSYQRYCTKSFSFNFSKKYYAKLNLEIRLEHPLLAKPFLPFSKKIACFSGSQWFCANRKAAEYIIDFHSKKNPITSHYSKLMYADESYFQTILANAYHLKLKNDRLRYIDWSTGGPHPKILLMEDLPNLLATSAHFARKFDIDIDSTILDALDRITL</sequence>
<accession>A0A8J7HSB4</accession>
<dbReference type="RefSeq" id="WP_198124732.1">
    <property type="nucleotide sequence ID" value="NZ_JAECZC010000016.1"/>
</dbReference>
<evidence type="ECO:0000256" key="12">
    <source>
        <dbReference type="ARBA" id="ARBA00023157"/>
    </source>
</evidence>
<keyword evidence="9" id="KW-1133">Transmembrane helix</keyword>